<dbReference type="Pfam" id="PF13537">
    <property type="entry name" value="GATase_7"/>
    <property type="match status" value="1"/>
</dbReference>
<dbReference type="Proteomes" id="UP001056426">
    <property type="component" value="Chromosome"/>
</dbReference>
<dbReference type="SUPFAM" id="SSF56235">
    <property type="entry name" value="N-terminal nucleophile aminohydrolases (Ntn hydrolases)"/>
    <property type="match status" value="1"/>
</dbReference>
<dbReference type="EC" id="6.3.5.4" evidence="2"/>
<evidence type="ECO:0000256" key="3">
    <source>
        <dbReference type="ARBA" id="ARBA00048741"/>
    </source>
</evidence>
<dbReference type="KEGG" id="alkq:M9189_00245"/>
<dbReference type="PANTHER" id="PTHR43284">
    <property type="entry name" value="ASPARAGINE SYNTHETASE (GLUTAMINE-HYDROLYZING)"/>
    <property type="match status" value="1"/>
</dbReference>
<evidence type="ECO:0000313" key="5">
    <source>
        <dbReference type="EMBL" id="URW79786.1"/>
    </source>
</evidence>
<comment type="catalytic activity">
    <reaction evidence="3">
        <text>L-aspartate + L-glutamine + ATP + H2O = L-asparagine + L-glutamate + AMP + diphosphate + H(+)</text>
        <dbReference type="Rhea" id="RHEA:12228"/>
        <dbReference type="ChEBI" id="CHEBI:15377"/>
        <dbReference type="ChEBI" id="CHEBI:15378"/>
        <dbReference type="ChEBI" id="CHEBI:29985"/>
        <dbReference type="ChEBI" id="CHEBI:29991"/>
        <dbReference type="ChEBI" id="CHEBI:30616"/>
        <dbReference type="ChEBI" id="CHEBI:33019"/>
        <dbReference type="ChEBI" id="CHEBI:58048"/>
        <dbReference type="ChEBI" id="CHEBI:58359"/>
        <dbReference type="ChEBI" id="CHEBI:456215"/>
        <dbReference type="EC" id="6.3.5.4"/>
    </reaction>
</comment>
<sequence length="542" mass="62818">MLFLFRSNSILFDAKAELGEELMILTSGYFIYEEELYRGNKLDSFVEAQYSSGNLESLVPHLSGCYMAVIVDGAKKKALVIQDRWGSYPLFYCQHGDELLLGDDYRDFIDRYRDLKVDISAAGQLVSFGYVFGNKTLIDGVFEFDSAHIHRLSFNEGKPIIDSAKYWTLYYSFDRASLETASARYAELWAHRMDIFAAELKGTAKPVIIPLSAGMDSRLVAEAVDRRGIAQYNFTFGAGPNNHEILTAGLISRSLMHGMGQFNLYLSQEGFESFKQDGPVSYRITTGHFAEKNLWFAQKMRDNCDFMLTGHLGDFMAGDHLKSRMKLWKSPDEVVEYIVKFKSTSACKKLFYSSPSFKDAIYEPLRQRLPDDCDLINSYMRWNLGERQRRLIIRSIIAEKHSELPLMLLPFCDYELFDFYTRLPFELLLNSRLYRHAAVKHIYRDKPLMYRTKVNGHAMYPPFQGIIGEYYKKLSDLIERNTGGIKGSYDYSPEINWKEEAIDYVFPEGFPIEWLREELLPGYSRFLYALSEFTKEYRTNQQ</sequence>
<organism evidence="5 6">
    <name type="scientific">Xiashengella succiniciproducens</name>
    <dbReference type="NCBI Taxonomy" id="2949635"/>
    <lineage>
        <taxon>Bacteria</taxon>
        <taxon>Pseudomonadati</taxon>
        <taxon>Bacteroidota</taxon>
        <taxon>Bacteroidia</taxon>
        <taxon>Marinilabiliales</taxon>
        <taxon>Marinilabiliaceae</taxon>
        <taxon>Xiashengella</taxon>
    </lineage>
</organism>
<gene>
    <name evidence="5" type="ORF">M9189_00245</name>
</gene>
<dbReference type="Gene3D" id="3.40.50.620">
    <property type="entry name" value="HUPs"/>
    <property type="match status" value="1"/>
</dbReference>
<accession>A0A9J6ZPF8</accession>
<comment type="pathway">
    <text evidence="1">Amino-acid biosynthesis; L-asparagine biosynthesis; L-asparagine from L-aspartate (L-Gln route): step 1/1.</text>
</comment>
<dbReference type="SUPFAM" id="SSF52402">
    <property type="entry name" value="Adenine nucleotide alpha hydrolases-like"/>
    <property type="match status" value="1"/>
</dbReference>
<dbReference type="PANTHER" id="PTHR43284:SF1">
    <property type="entry name" value="ASPARAGINE SYNTHETASE"/>
    <property type="match status" value="1"/>
</dbReference>
<reference evidence="5" key="1">
    <citation type="submission" date="2022-05" db="EMBL/GenBank/DDBJ databases">
        <authorList>
            <person name="Sun X."/>
        </authorList>
    </citation>
    <scope>NUCLEOTIDE SEQUENCE</scope>
    <source>
        <strain evidence="5">Ai-910</strain>
    </source>
</reference>
<reference evidence="5" key="2">
    <citation type="submission" date="2022-06" db="EMBL/GenBank/DDBJ databases">
        <title>Xiashengella guii gen. nov. sp. nov., a bacterium isolated form anaerobic digestion tank.</title>
        <authorList>
            <person name="Huang H."/>
        </authorList>
    </citation>
    <scope>NUCLEOTIDE SEQUENCE</scope>
    <source>
        <strain evidence="5">Ai-910</strain>
    </source>
</reference>
<keyword evidence="6" id="KW-1185">Reference proteome</keyword>
<dbReference type="InterPro" id="IPR051786">
    <property type="entry name" value="ASN_synthetase/amidase"/>
</dbReference>
<proteinExistence type="predicted"/>
<evidence type="ECO:0000259" key="4">
    <source>
        <dbReference type="Pfam" id="PF13537"/>
    </source>
</evidence>
<protein>
    <recommendedName>
        <fullName evidence="2">asparagine synthase (glutamine-hydrolyzing)</fullName>
        <ecNumber evidence="2">6.3.5.4</ecNumber>
    </recommendedName>
</protein>
<dbReference type="Gene3D" id="3.60.20.10">
    <property type="entry name" value="Glutamine Phosphoribosylpyrophosphate, subunit 1, domain 1"/>
    <property type="match status" value="1"/>
</dbReference>
<feature type="domain" description="Glutamine amidotransferase type-2" evidence="4">
    <location>
        <begin position="50"/>
        <end position="102"/>
    </location>
</feature>
<evidence type="ECO:0000313" key="6">
    <source>
        <dbReference type="Proteomes" id="UP001056426"/>
    </source>
</evidence>
<dbReference type="InterPro" id="IPR014729">
    <property type="entry name" value="Rossmann-like_a/b/a_fold"/>
</dbReference>
<dbReference type="InterPro" id="IPR017932">
    <property type="entry name" value="GATase_2_dom"/>
</dbReference>
<dbReference type="EMBL" id="CP098400">
    <property type="protein sequence ID" value="URW79786.1"/>
    <property type="molecule type" value="Genomic_DNA"/>
</dbReference>
<evidence type="ECO:0000256" key="2">
    <source>
        <dbReference type="ARBA" id="ARBA00012737"/>
    </source>
</evidence>
<evidence type="ECO:0000256" key="1">
    <source>
        <dbReference type="ARBA" id="ARBA00005187"/>
    </source>
</evidence>
<dbReference type="GO" id="GO:0004066">
    <property type="term" value="F:asparagine synthase (glutamine-hydrolyzing) activity"/>
    <property type="evidence" value="ECO:0007669"/>
    <property type="project" value="UniProtKB-EC"/>
</dbReference>
<dbReference type="AlphaFoldDB" id="A0A9J6ZPF8"/>
<dbReference type="RefSeq" id="WP_250723893.1">
    <property type="nucleotide sequence ID" value="NZ_CP098400.1"/>
</dbReference>
<dbReference type="InterPro" id="IPR029055">
    <property type="entry name" value="Ntn_hydrolases_N"/>
</dbReference>
<name>A0A9J6ZPF8_9BACT</name>